<evidence type="ECO:0000313" key="1">
    <source>
        <dbReference type="EMBL" id="MFD1936988.1"/>
    </source>
</evidence>
<comment type="caution">
    <text evidence="1">The sequence shown here is derived from an EMBL/GenBank/DDBJ whole genome shotgun (WGS) entry which is preliminary data.</text>
</comment>
<sequence length="119" mass="12735">MSEPNGLVESLRERIGKEADSQAHRAARGIRQWADELAAATADGEPGSPVDAAVQEIADAGQRAADYLDRRGFAGIAQDVGEFARKRPVLFVAGAVALGFLVRKLLKPSREKTTPPEEP</sequence>
<dbReference type="EMBL" id="JBHUFV010000054">
    <property type="protein sequence ID" value="MFD1936988.1"/>
    <property type="molecule type" value="Genomic_DNA"/>
</dbReference>
<gene>
    <name evidence="1" type="ORF">ACFSKW_36520</name>
</gene>
<organism evidence="1 2">
    <name type="scientific">Nonomuraea mangrovi</name>
    <dbReference type="NCBI Taxonomy" id="2316207"/>
    <lineage>
        <taxon>Bacteria</taxon>
        <taxon>Bacillati</taxon>
        <taxon>Actinomycetota</taxon>
        <taxon>Actinomycetes</taxon>
        <taxon>Streptosporangiales</taxon>
        <taxon>Streptosporangiaceae</taxon>
        <taxon>Nonomuraea</taxon>
    </lineage>
</organism>
<dbReference type="Proteomes" id="UP001597368">
    <property type="component" value="Unassembled WGS sequence"/>
</dbReference>
<proteinExistence type="predicted"/>
<evidence type="ECO:0000313" key="2">
    <source>
        <dbReference type="Proteomes" id="UP001597368"/>
    </source>
</evidence>
<keyword evidence="2" id="KW-1185">Reference proteome</keyword>
<protein>
    <recommendedName>
        <fullName evidence="3">DUF3618 domain-containing protein</fullName>
    </recommendedName>
</protein>
<evidence type="ECO:0008006" key="3">
    <source>
        <dbReference type="Google" id="ProtNLM"/>
    </source>
</evidence>
<dbReference type="RefSeq" id="WP_379577768.1">
    <property type="nucleotide sequence ID" value="NZ_JBHUFV010000054.1"/>
</dbReference>
<name>A0ABW4T6B1_9ACTN</name>
<reference evidence="2" key="1">
    <citation type="journal article" date="2019" name="Int. J. Syst. Evol. Microbiol.">
        <title>The Global Catalogue of Microorganisms (GCM) 10K type strain sequencing project: providing services to taxonomists for standard genome sequencing and annotation.</title>
        <authorList>
            <consortium name="The Broad Institute Genomics Platform"/>
            <consortium name="The Broad Institute Genome Sequencing Center for Infectious Disease"/>
            <person name="Wu L."/>
            <person name="Ma J."/>
        </authorList>
    </citation>
    <scope>NUCLEOTIDE SEQUENCE [LARGE SCALE GENOMIC DNA]</scope>
    <source>
        <strain evidence="2">ICMP 6774ER</strain>
    </source>
</reference>
<accession>A0ABW4T6B1</accession>